<keyword evidence="1" id="KW-1133">Transmembrane helix</keyword>
<gene>
    <name evidence="2" type="ORF">ACFOSH_28160</name>
</gene>
<dbReference type="RefSeq" id="WP_378242083.1">
    <property type="nucleotide sequence ID" value="NZ_JBHRWK010000047.1"/>
</dbReference>
<dbReference type="Proteomes" id="UP001595645">
    <property type="component" value="Unassembled WGS sequence"/>
</dbReference>
<feature type="transmembrane region" description="Helical" evidence="1">
    <location>
        <begin position="394"/>
        <end position="412"/>
    </location>
</feature>
<proteinExistence type="predicted"/>
<organism evidence="2 3">
    <name type="scientific">Amycolatopsis speibonae</name>
    <dbReference type="NCBI Taxonomy" id="1450224"/>
    <lineage>
        <taxon>Bacteria</taxon>
        <taxon>Bacillati</taxon>
        <taxon>Actinomycetota</taxon>
        <taxon>Actinomycetes</taxon>
        <taxon>Pseudonocardiales</taxon>
        <taxon>Pseudonocardiaceae</taxon>
        <taxon>Amycolatopsis</taxon>
    </lineage>
</organism>
<keyword evidence="1" id="KW-0472">Membrane</keyword>
<protein>
    <submittedName>
        <fullName evidence="2">Uncharacterized protein</fullName>
    </submittedName>
</protein>
<evidence type="ECO:0000256" key="1">
    <source>
        <dbReference type="SAM" id="Phobius"/>
    </source>
</evidence>
<comment type="caution">
    <text evidence="2">The sequence shown here is derived from an EMBL/GenBank/DDBJ whole genome shotgun (WGS) entry which is preliminary data.</text>
</comment>
<keyword evidence="1" id="KW-0812">Transmembrane</keyword>
<reference evidence="3" key="1">
    <citation type="journal article" date="2019" name="Int. J. Syst. Evol. Microbiol.">
        <title>The Global Catalogue of Microorganisms (GCM) 10K type strain sequencing project: providing services to taxonomists for standard genome sequencing and annotation.</title>
        <authorList>
            <consortium name="The Broad Institute Genomics Platform"/>
            <consortium name="The Broad Institute Genome Sequencing Center for Infectious Disease"/>
            <person name="Wu L."/>
            <person name="Ma J."/>
        </authorList>
    </citation>
    <scope>NUCLEOTIDE SEQUENCE [LARGE SCALE GENOMIC DNA]</scope>
    <source>
        <strain evidence="3">CGMCC 4.7676</strain>
    </source>
</reference>
<evidence type="ECO:0000313" key="2">
    <source>
        <dbReference type="EMBL" id="MFC3453328.1"/>
    </source>
</evidence>
<dbReference type="EMBL" id="JBHRWK010000047">
    <property type="protein sequence ID" value="MFC3453328.1"/>
    <property type="molecule type" value="Genomic_DNA"/>
</dbReference>
<accession>A0ABV7P4E4</accession>
<name>A0ABV7P4E4_9PSEU</name>
<keyword evidence="3" id="KW-1185">Reference proteome</keyword>
<feature type="transmembrane region" description="Helical" evidence="1">
    <location>
        <begin position="452"/>
        <end position="475"/>
    </location>
</feature>
<evidence type="ECO:0000313" key="3">
    <source>
        <dbReference type="Proteomes" id="UP001595645"/>
    </source>
</evidence>
<sequence length="723" mass="76136">MTRDPVLVLDVREPGHDRTQLDAADEDVAELYPGYVVVVASVQDLPAHDAAFRKLAGLSQLEGVVLVATGPLNAEGGGSMLRTPAALRSIGVTLWVGDESGVLWNGASHRGIERAEEVTLADLVTVLRQPLIFARVHKAVSQIPHQAVSPGLDIEYATVPDSTLRLLRIRALRHLATAEGDSGAAPAGSIESAVDRFLEGHQGDPAALIRPGSALDRARGASGSALAAARAVVDLLSRPLTLMRRRPDPAAVFREAGDALAAYLRLAGEIASAITGMAAGGPPQTAKLVDAGLPAPVAPRSRDLAAVLEETVEAGLVGGRPLPGLAGEAKQKGNALIRPDDPALRGGFESAARAADRVRRVPRFTVWPHPMVAVLAAVLLTCTAGAALGPSGVVVGPALVVLWIGLLHRMLYGGPERAADATRLLLSAVAVAAVGTAAGHKMRGLLPREVTVFPVALVLGLLLAAVASAVAMLAWRDAVSRWTARLPLGAAIAAHRDLAGTMDRLVTERWLPIAGLTRLADSLFTVAAALDGVAKAFAETADQLGPGTGSVPDSSGSLTLVLRRDLARIATDVLRPVFGEVAVDAPLTGDDQRCRAEARDHLARYNHHVDHHGITVAPSGRTDDEHRQALAGQLWHESAKSRRILLAGPRSPLPQLCRSRDLRLLSFDNVTMVHFAPPDLPDPELNPDYELLRPGGNAVGVLRLVPLFTKYVRQAEDIQPEET</sequence>
<feature type="transmembrane region" description="Helical" evidence="1">
    <location>
        <begin position="424"/>
        <end position="440"/>
    </location>
</feature>